<name>A0A2T7NPH1_POMCA</name>
<feature type="compositionally biased region" description="Basic residues" evidence="1">
    <location>
        <begin position="16"/>
        <end position="25"/>
    </location>
</feature>
<protein>
    <submittedName>
        <fullName evidence="2">Uncharacterized protein</fullName>
    </submittedName>
</protein>
<sequence length="347" mass="37062">MSRKDDNTDDDGPRSKTGRIRKKSAKVLEMEEFEEAEKKQFTKKSDTKGKITAVPVMSGSSAKKSKIKFVMEEPGMPGSAAITAVPNETFAPNIILQSPVASDSVSLSPLKSGSKQAVATKIRDGQGSVIKLLLSSPAMPTPPSVTTSVLTKTSPPTTVNAADVGTPAHAIPSKKSVPKLKTEPLIKQEIGLPAHTEGTSFLKVEPMETSQTHLLLDTTLTQEMVRSPQINIKSEPGPPKNTSGSLKMKLMMSPKDSKTFESIFPTSVPIPNIFGSHDETDGEIDSAETNNAPKTKSGLKKKKSSIAGEKLQKQPKKHQTAAQQMPNLAALVTGGKARKAAVSTRMR</sequence>
<keyword evidence="3" id="KW-1185">Reference proteome</keyword>
<feature type="region of interest" description="Disordered" evidence="1">
    <location>
        <begin position="1"/>
        <end position="25"/>
    </location>
</feature>
<feature type="region of interest" description="Disordered" evidence="1">
    <location>
        <begin position="141"/>
        <end position="164"/>
    </location>
</feature>
<accession>A0A2T7NPH1</accession>
<dbReference type="AlphaFoldDB" id="A0A2T7NPH1"/>
<comment type="caution">
    <text evidence="2">The sequence shown here is derived from an EMBL/GenBank/DDBJ whole genome shotgun (WGS) entry which is preliminary data.</text>
</comment>
<feature type="region of interest" description="Disordered" evidence="1">
    <location>
        <begin position="274"/>
        <end position="347"/>
    </location>
</feature>
<reference evidence="2 3" key="1">
    <citation type="submission" date="2018-04" db="EMBL/GenBank/DDBJ databases">
        <title>The genome of golden apple snail Pomacea canaliculata provides insight into stress tolerance and invasive adaptation.</title>
        <authorList>
            <person name="Liu C."/>
            <person name="Liu B."/>
            <person name="Ren Y."/>
            <person name="Zhang Y."/>
            <person name="Wang H."/>
            <person name="Li S."/>
            <person name="Jiang F."/>
            <person name="Yin L."/>
            <person name="Zhang G."/>
            <person name="Qian W."/>
            <person name="Fan W."/>
        </authorList>
    </citation>
    <scope>NUCLEOTIDE SEQUENCE [LARGE SCALE GENOMIC DNA]</scope>
    <source>
        <strain evidence="2">SZHN2017</strain>
        <tissue evidence="2">Muscle</tissue>
    </source>
</reference>
<evidence type="ECO:0000313" key="2">
    <source>
        <dbReference type="EMBL" id="PVD23070.1"/>
    </source>
</evidence>
<proteinExistence type="predicted"/>
<gene>
    <name evidence="2" type="ORF">C0Q70_16332</name>
</gene>
<dbReference type="EMBL" id="PZQS01000010">
    <property type="protein sequence ID" value="PVD23070.1"/>
    <property type="molecule type" value="Genomic_DNA"/>
</dbReference>
<dbReference type="OrthoDB" id="4777606at2759"/>
<dbReference type="Proteomes" id="UP000245119">
    <property type="component" value="Linkage Group LG10"/>
</dbReference>
<evidence type="ECO:0000256" key="1">
    <source>
        <dbReference type="SAM" id="MobiDB-lite"/>
    </source>
</evidence>
<feature type="compositionally biased region" description="Basic and acidic residues" evidence="1">
    <location>
        <begin position="1"/>
        <end position="14"/>
    </location>
</feature>
<feature type="compositionally biased region" description="Low complexity" evidence="1">
    <location>
        <begin position="144"/>
        <end position="159"/>
    </location>
</feature>
<organism evidence="2 3">
    <name type="scientific">Pomacea canaliculata</name>
    <name type="common">Golden apple snail</name>
    <dbReference type="NCBI Taxonomy" id="400727"/>
    <lineage>
        <taxon>Eukaryota</taxon>
        <taxon>Metazoa</taxon>
        <taxon>Spiralia</taxon>
        <taxon>Lophotrochozoa</taxon>
        <taxon>Mollusca</taxon>
        <taxon>Gastropoda</taxon>
        <taxon>Caenogastropoda</taxon>
        <taxon>Architaenioglossa</taxon>
        <taxon>Ampullarioidea</taxon>
        <taxon>Ampullariidae</taxon>
        <taxon>Pomacea</taxon>
    </lineage>
</organism>
<evidence type="ECO:0000313" key="3">
    <source>
        <dbReference type="Proteomes" id="UP000245119"/>
    </source>
</evidence>